<dbReference type="Proteomes" id="UP000651057">
    <property type="component" value="Unassembled WGS sequence"/>
</dbReference>
<accession>A0A937D8H5</accession>
<reference evidence="2" key="1">
    <citation type="submission" date="2021-01" db="EMBL/GenBank/DDBJ databases">
        <authorList>
            <person name="Zhong Y.L."/>
        </authorList>
    </citation>
    <scope>NUCLEOTIDE SEQUENCE</scope>
    <source>
        <strain evidence="2">KCTC 23302</strain>
    </source>
</reference>
<keyword evidence="3" id="KW-1185">Reference proteome</keyword>
<gene>
    <name evidence="2" type="ORF">JJQ60_11115</name>
</gene>
<feature type="transmembrane region" description="Helical" evidence="1">
    <location>
        <begin position="7"/>
        <end position="28"/>
    </location>
</feature>
<keyword evidence="1" id="KW-0812">Transmembrane</keyword>
<dbReference type="RefSeq" id="WP_201919657.1">
    <property type="nucleotide sequence ID" value="NZ_BAABAX010000005.1"/>
</dbReference>
<evidence type="ECO:0000313" key="3">
    <source>
        <dbReference type="Proteomes" id="UP000651057"/>
    </source>
</evidence>
<sequence>MKKFRMVMLGIIITTLVCVVLFIWFIAYSSTTNLSQHMPFKGYLNNPFLVKQPSALKRSAKSVNRFSDYYIDVSSEEAFENDKTILKKYKIGDTIIFTSAKKYFSYHVGDSYYLLGKEKLDSGEIIEFEYATSFEYLPAIWETLEEFLERRKLKNDFP</sequence>
<evidence type="ECO:0000256" key="1">
    <source>
        <dbReference type="SAM" id="Phobius"/>
    </source>
</evidence>
<organism evidence="2 3">
    <name type="scientific">Aquimarina mytili</name>
    <dbReference type="NCBI Taxonomy" id="874423"/>
    <lineage>
        <taxon>Bacteria</taxon>
        <taxon>Pseudomonadati</taxon>
        <taxon>Bacteroidota</taxon>
        <taxon>Flavobacteriia</taxon>
        <taxon>Flavobacteriales</taxon>
        <taxon>Flavobacteriaceae</taxon>
        <taxon>Aquimarina</taxon>
    </lineage>
</organism>
<keyword evidence="1" id="KW-0472">Membrane</keyword>
<dbReference type="AlphaFoldDB" id="A0A937D8H5"/>
<proteinExistence type="predicted"/>
<protein>
    <submittedName>
        <fullName evidence="2">Uncharacterized protein</fullName>
    </submittedName>
</protein>
<name>A0A937D8H5_9FLAO</name>
<keyword evidence="1" id="KW-1133">Transmembrane helix</keyword>
<comment type="caution">
    <text evidence="2">The sequence shown here is derived from an EMBL/GenBank/DDBJ whole genome shotgun (WGS) entry which is preliminary data.</text>
</comment>
<evidence type="ECO:0000313" key="2">
    <source>
        <dbReference type="EMBL" id="MBL0684070.1"/>
    </source>
</evidence>
<dbReference type="EMBL" id="JAERQJ010000003">
    <property type="protein sequence ID" value="MBL0684070.1"/>
    <property type="molecule type" value="Genomic_DNA"/>
</dbReference>